<evidence type="ECO:0000313" key="1">
    <source>
        <dbReference type="EMBL" id="MFC4891900.1"/>
    </source>
</evidence>
<dbReference type="EMBL" id="JBHSJH010000001">
    <property type="protein sequence ID" value="MFC4891900.1"/>
    <property type="molecule type" value="Genomic_DNA"/>
</dbReference>
<dbReference type="RefSeq" id="WP_119330377.1">
    <property type="nucleotide sequence ID" value="NZ_JBHSJH010000001.1"/>
</dbReference>
<protein>
    <submittedName>
        <fullName evidence="1">Cof-type HAD-IIB family hydrolase</fullName>
    </submittedName>
</protein>
<gene>
    <name evidence="1" type="ORF">ACFPDQ_02420</name>
</gene>
<dbReference type="Gene3D" id="3.40.50.1000">
    <property type="entry name" value="HAD superfamily/HAD-like"/>
    <property type="match status" value="1"/>
</dbReference>
<dbReference type="SFLD" id="SFLDG01140">
    <property type="entry name" value="C2.B:_Phosphomannomutase_and_P"/>
    <property type="match status" value="1"/>
</dbReference>
<sequence length="263" mass="29707">MKKAFFFDIDGTLVYPENKQLVVSKKSIDAINELRSKGHKTFIATGRTEAFVPNSVYELDMDGFVTANGSVVRIDNKLVYEKLFPEEAINRVLDFCEQNNHPWMFEGDKAYVESLESKELKNFYNSVIVNKEKIIEAKNLDNAIIYNALIMADYVDLDALRKALGKGYVVAEHFSCGYVDCYLENHTKADGISKVIEHLGLEGYKTYAFGDGNNDLEMFDKVDCGIAMDNASDKLKAKASLITKSNFEDGIFHALKELDLIQF</sequence>
<accession>A0ABV9T9W4</accession>
<keyword evidence="2" id="KW-1185">Reference proteome</keyword>
<keyword evidence="1" id="KW-0378">Hydrolase</keyword>
<dbReference type="PANTHER" id="PTHR10000:SF25">
    <property type="entry name" value="PHOSPHATASE YKRA-RELATED"/>
    <property type="match status" value="1"/>
</dbReference>
<dbReference type="InterPro" id="IPR023214">
    <property type="entry name" value="HAD_sf"/>
</dbReference>
<comment type="caution">
    <text evidence="1">The sequence shown here is derived from an EMBL/GenBank/DDBJ whole genome shotgun (WGS) entry which is preliminary data.</text>
</comment>
<dbReference type="PROSITE" id="PS01229">
    <property type="entry name" value="COF_2"/>
    <property type="match status" value="1"/>
</dbReference>
<reference evidence="2" key="1">
    <citation type="journal article" date="2019" name="Int. J. Syst. Evol. Microbiol.">
        <title>The Global Catalogue of Microorganisms (GCM) 10K type strain sequencing project: providing services to taxonomists for standard genome sequencing and annotation.</title>
        <authorList>
            <consortium name="The Broad Institute Genomics Platform"/>
            <consortium name="The Broad Institute Genome Sequencing Center for Infectious Disease"/>
            <person name="Wu L."/>
            <person name="Ma J."/>
        </authorList>
    </citation>
    <scope>NUCLEOTIDE SEQUENCE [LARGE SCALE GENOMIC DNA]</scope>
    <source>
        <strain evidence="2">CGMCC 1.13718</strain>
    </source>
</reference>
<dbReference type="GO" id="GO:0016787">
    <property type="term" value="F:hydrolase activity"/>
    <property type="evidence" value="ECO:0007669"/>
    <property type="project" value="UniProtKB-KW"/>
</dbReference>
<dbReference type="InterPro" id="IPR036412">
    <property type="entry name" value="HAD-like_sf"/>
</dbReference>
<dbReference type="SFLD" id="SFLDS00003">
    <property type="entry name" value="Haloacid_Dehalogenase"/>
    <property type="match status" value="1"/>
</dbReference>
<proteinExistence type="predicted"/>
<dbReference type="SUPFAM" id="SSF56784">
    <property type="entry name" value="HAD-like"/>
    <property type="match status" value="1"/>
</dbReference>
<dbReference type="NCBIfam" id="TIGR00099">
    <property type="entry name" value="Cof-subfamily"/>
    <property type="match status" value="1"/>
</dbReference>
<organism evidence="1 2">
    <name type="scientific">Pseudofrancisella aestuarii</name>
    <dbReference type="NCBI Taxonomy" id="2670347"/>
    <lineage>
        <taxon>Bacteria</taxon>
        <taxon>Pseudomonadati</taxon>
        <taxon>Pseudomonadota</taxon>
        <taxon>Gammaproteobacteria</taxon>
        <taxon>Thiotrichales</taxon>
        <taxon>Francisellaceae</taxon>
        <taxon>Pseudofrancisella</taxon>
    </lineage>
</organism>
<dbReference type="InterPro" id="IPR006379">
    <property type="entry name" value="HAD-SF_hydro_IIB"/>
</dbReference>
<dbReference type="Proteomes" id="UP001595926">
    <property type="component" value="Unassembled WGS sequence"/>
</dbReference>
<dbReference type="PANTHER" id="PTHR10000">
    <property type="entry name" value="PHOSPHOSERINE PHOSPHATASE"/>
    <property type="match status" value="1"/>
</dbReference>
<name>A0ABV9T9W4_9GAMM</name>
<dbReference type="NCBIfam" id="TIGR01484">
    <property type="entry name" value="HAD-SF-IIB"/>
    <property type="match status" value="1"/>
</dbReference>
<dbReference type="InterPro" id="IPR000150">
    <property type="entry name" value="Cof"/>
</dbReference>
<evidence type="ECO:0000313" key="2">
    <source>
        <dbReference type="Proteomes" id="UP001595926"/>
    </source>
</evidence>
<dbReference type="Gene3D" id="3.30.1240.10">
    <property type="match status" value="1"/>
</dbReference>
<dbReference type="Pfam" id="PF08282">
    <property type="entry name" value="Hydrolase_3"/>
    <property type="match status" value="1"/>
</dbReference>